<dbReference type="InterPro" id="IPR001878">
    <property type="entry name" value="Znf_CCHC"/>
</dbReference>
<gene>
    <name evidence="4" type="ORF">PIB30_017836</name>
</gene>
<organism evidence="4 5">
    <name type="scientific">Stylosanthes scabra</name>
    <dbReference type="NCBI Taxonomy" id="79078"/>
    <lineage>
        <taxon>Eukaryota</taxon>
        <taxon>Viridiplantae</taxon>
        <taxon>Streptophyta</taxon>
        <taxon>Embryophyta</taxon>
        <taxon>Tracheophyta</taxon>
        <taxon>Spermatophyta</taxon>
        <taxon>Magnoliopsida</taxon>
        <taxon>eudicotyledons</taxon>
        <taxon>Gunneridae</taxon>
        <taxon>Pentapetalae</taxon>
        <taxon>rosids</taxon>
        <taxon>fabids</taxon>
        <taxon>Fabales</taxon>
        <taxon>Fabaceae</taxon>
        <taxon>Papilionoideae</taxon>
        <taxon>50 kb inversion clade</taxon>
        <taxon>dalbergioids sensu lato</taxon>
        <taxon>Dalbergieae</taxon>
        <taxon>Pterocarpus clade</taxon>
        <taxon>Stylosanthes</taxon>
    </lineage>
</organism>
<evidence type="ECO:0000313" key="5">
    <source>
        <dbReference type="Proteomes" id="UP001341840"/>
    </source>
</evidence>
<proteinExistence type="predicted"/>
<dbReference type="Proteomes" id="UP001341840">
    <property type="component" value="Unassembled WGS sequence"/>
</dbReference>
<keyword evidence="5" id="KW-1185">Reference proteome</keyword>
<keyword evidence="1" id="KW-0862">Zinc</keyword>
<evidence type="ECO:0000256" key="2">
    <source>
        <dbReference type="SAM" id="MobiDB-lite"/>
    </source>
</evidence>
<evidence type="ECO:0000256" key="1">
    <source>
        <dbReference type="PROSITE-ProRule" id="PRU00047"/>
    </source>
</evidence>
<keyword evidence="1" id="KW-0479">Metal-binding</keyword>
<evidence type="ECO:0000259" key="3">
    <source>
        <dbReference type="PROSITE" id="PS50158"/>
    </source>
</evidence>
<name>A0ABU6W5T9_9FABA</name>
<dbReference type="EMBL" id="JASCZI010181295">
    <property type="protein sequence ID" value="MED6181261.1"/>
    <property type="molecule type" value="Genomic_DNA"/>
</dbReference>
<sequence>MSKESSARVSRQEEDFVHLSTRKVKTRDDVDLNRPSSDIEISNPCDDASPKFEKKIVPKIYILGSELYLEYEGLHQICFSCGKYGHRLEHCTEISNAPSHSHEDGSGARETVNPDIGGGQPPQPQNENNNYGIDSQQDHHTNQARSDFGL</sequence>
<feature type="region of interest" description="Disordered" evidence="2">
    <location>
        <begin position="95"/>
        <end position="150"/>
    </location>
</feature>
<evidence type="ECO:0000313" key="4">
    <source>
        <dbReference type="EMBL" id="MED6181261.1"/>
    </source>
</evidence>
<keyword evidence="1" id="KW-0863">Zinc-finger</keyword>
<protein>
    <recommendedName>
        <fullName evidence="3">CCHC-type domain-containing protein</fullName>
    </recommendedName>
</protein>
<comment type="caution">
    <text evidence="4">The sequence shown here is derived from an EMBL/GenBank/DDBJ whole genome shotgun (WGS) entry which is preliminary data.</text>
</comment>
<feature type="domain" description="CCHC-type" evidence="3">
    <location>
        <begin position="78"/>
        <end position="93"/>
    </location>
</feature>
<dbReference type="PROSITE" id="PS50158">
    <property type="entry name" value="ZF_CCHC"/>
    <property type="match status" value="1"/>
</dbReference>
<feature type="compositionally biased region" description="Basic and acidic residues" evidence="2">
    <location>
        <begin position="1"/>
        <end position="17"/>
    </location>
</feature>
<feature type="region of interest" description="Disordered" evidence="2">
    <location>
        <begin position="1"/>
        <end position="48"/>
    </location>
</feature>
<reference evidence="4 5" key="1">
    <citation type="journal article" date="2023" name="Plants (Basel)">
        <title>Bridging the Gap: Combining Genomics and Transcriptomics Approaches to Understand Stylosanthes scabra, an Orphan Legume from the Brazilian Caatinga.</title>
        <authorList>
            <person name="Ferreira-Neto J.R.C."/>
            <person name="da Silva M.D."/>
            <person name="Binneck E."/>
            <person name="de Melo N.F."/>
            <person name="da Silva R.H."/>
            <person name="de Melo A.L.T.M."/>
            <person name="Pandolfi V."/>
            <person name="Bustamante F.O."/>
            <person name="Brasileiro-Vidal A.C."/>
            <person name="Benko-Iseppon A.M."/>
        </authorList>
    </citation>
    <scope>NUCLEOTIDE SEQUENCE [LARGE SCALE GENOMIC DNA]</scope>
    <source>
        <tissue evidence="4">Leaves</tissue>
    </source>
</reference>
<accession>A0ABU6W5T9</accession>